<dbReference type="OrthoDB" id="3512640at2759"/>
<dbReference type="InterPro" id="IPR015424">
    <property type="entry name" value="PyrdxlP-dep_Trfase"/>
</dbReference>
<gene>
    <name evidence="5" type="ORF">PMKS-001063</name>
</gene>
<organism evidence="5 6">
    <name type="scientific">Pichia membranifaciens</name>
    <dbReference type="NCBI Taxonomy" id="4926"/>
    <lineage>
        <taxon>Eukaryota</taxon>
        <taxon>Fungi</taxon>
        <taxon>Dikarya</taxon>
        <taxon>Ascomycota</taxon>
        <taxon>Saccharomycotina</taxon>
        <taxon>Pichiomycetes</taxon>
        <taxon>Pichiales</taxon>
        <taxon>Pichiaceae</taxon>
        <taxon>Pichia</taxon>
    </lineage>
</organism>
<evidence type="ECO:0000256" key="2">
    <source>
        <dbReference type="ARBA" id="ARBA00022898"/>
    </source>
</evidence>
<feature type="region of interest" description="Disordered" evidence="4">
    <location>
        <begin position="37"/>
        <end position="56"/>
    </location>
</feature>
<comment type="cofactor">
    <cofactor evidence="1 3">
        <name>pyridoxal 5'-phosphate</name>
        <dbReference type="ChEBI" id="CHEBI:597326"/>
    </cofactor>
</comment>
<dbReference type="Gene3D" id="3.40.640.10">
    <property type="entry name" value="Type I PLP-dependent aspartate aminotransferase-like (Major domain)"/>
    <property type="match status" value="1"/>
</dbReference>
<keyword evidence="6" id="KW-1185">Reference proteome</keyword>
<dbReference type="GO" id="GO:0019346">
    <property type="term" value="P:transsulfuration"/>
    <property type="evidence" value="ECO:0007669"/>
    <property type="project" value="InterPro"/>
</dbReference>
<name>A0A1Q2YDJ3_9ASCO</name>
<keyword evidence="2 3" id="KW-0663">Pyridoxal phosphate</keyword>
<dbReference type="GO" id="GO:0030170">
    <property type="term" value="F:pyridoxal phosphate binding"/>
    <property type="evidence" value="ECO:0007669"/>
    <property type="project" value="InterPro"/>
</dbReference>
<evidence type="ECO:0000256" key="4">
    <source>
        <dbReference type="SAM" id="MobiDB-lite"/>
    </source>
</evidence>
<dbReference type="GO" id="GO:0016846">
    <property type="term" value="F:carbon-sulfur lyase activity"/>
    <property type="evidence" value="ECO:0007669"/>
    <property type="project" value="TreeGrafter"/>
</dbReference>
<comment type="similarity">
    <text evidence="3">Belongs to the trans-sulfuration enzymes family.</text>
</comment>
<reference evidence="5 6" key="1">
    <citation type="submission" date="2016-08" db="EMBL/GenBank/DDBJ databases">
        <title>Whole genome shotgun sequence of Pichia membranifaciens KS47-1.</title>
        <authorList>
            <person name="Konishi M."/>
            <person name="Ishida M."/>
            <person name="Arakawa T."/>
            <person name="Kato Y."/>
            <person name="Horiuchi J."/>
        </authorList>
    </citation>
    <scope>NUCLEOTIDE SEQUENCE [LARGE SCALE GENOMIC DNA]</scope>
    <source>
        <strain evidence="5 6">KS47-1</strain>
    </source>
</reference>
<evidence type="ECO:0008006" key="7">
    <source>
        <dbReference type="Google" id="ProtNLM"/>
    </source>
</evidence>
<dbReference type="InterPro" id="IPR015422">
    <property type="entry name" value="PyrdxlP-dep_Trfase_small"/>
</dbReference>
<dbReference type="InterPro" id="IPR015421">
    <property type="entry name" value="PyrdxlP-dep_Trfase_major"/>
</dbReference>
<evidence type="ECO:0000256" key="1">
    <source>
        <dbReference type="ARBA" id="ARBA00001933"/>
    </source>
</evidence>
<proteinExistence type="inferred from homology"/>
<dbReference type="Proteomes" id="UP000186136">
    <property type="component" value="Unassembled WGS sequence"/>
</dbReference>
<dbReference type="SUPFAM" id="SSF53383">
    <property type="entry name" value="PLP-dependent transferases"/>
    <property type="match status" value="1"/>
</dbReference>
<dbReference type="PANTHER" id="PTHR11808:SF35">
    <property type="entry name" value="CYSTATHIONINE GAMMA-SYNTHASE (AFU_ORTHOLOGUE AFUA_7G01590)"/>
    <property type="match status" value="1"/>
</dbReference>
<protein>
    <recommendedName>
        <fullName evidence="7">Cystathionine gamma-synthase</fullName>
    </recommendedName>
</protein>
<dbReference type="Pfam" id="PF01053">
    <property type="entry name" value="Cys_Met_Meta_PP"/>
    <property type="match status" value="1"/>
</dbReference>
<dbReference type="AlphaFoldDB" id="A0A1Q2YDJ3"/>
<evidence type="ECO:0000313" key="6">
    <source>
        <dbReference type="Proteomes" id="UP000186136"/>
    </source>
</evidence>
<dbReference type="Gene3D" id="3.90.1150.10">
    <property type="entry name" value="Aspartate Aminotransferase, domain 1"/>
    <property type="match status" value="1"/>
</dbReference>
<comment type="caution">
    <text evidence="5">The sequence shown here is derived from an EMBL/GenBank/DDBJ whole genome shotgun (WGS) entry which is preliminary data.</text>
</comment>
<dbReference type="EMBL" id="BDGI01000041">
    <property type="protein sequence ID" value="GAV27595.1"/>
    <property type="molecule type" value="Genomic_DNA"/>
</dbReference>
<sequence length="582" mass="64941">MGKSEGGGEKEFKLSAGMLKSFKKRNSVLTLDHDGVRDDAELNTGTDPSDIGTKPATVPPQVLSVPSLAMEMPNQNPALSSQVGATSYSINSTPSTLDFNFDDIFNNNCVGFNTRLIHSDDIFSFLPVHDTTLNPVMYNYSNTNDSNSINRDRSTSKIQHVPNFPDQQVSPPLPANPHADFSAALSGMKKPVENEPTVDLATKRKLPFYPKYQNPLKDSSDYKRHRHTMSKSLGSKISNSNSEKIEKILENITDGHVTLYNSGTSAIMGILSFINPSTIYIHEKGYQGTHDVIKLLHKLTGVQKFSLEHLIKLRHEEVPENSIIILESPMNPLGYIHDLSYYSRIAKSCMSCKLIVDSTLAPPPLQFPFKQGADFIVYSAVKYLAGVSDLGAGFIVSQSIDSKTSLHLERSSLGTSIANFDSFLLVRSLRTYKMRILTQCNNTEKIIKFFMKNFKKYSRIVDKIHHASLQTNRDVVMKQLNGYYNPVFALELKNEVYAETLLGEFNFLSNNPNLEGGETLVELVHGNSNFSHEFVDGSDPGKGNLTSEVNYKKMLRFSVGCEDFQDIIRDIDQALMSLIHDL</sequence>
<dbReference type="PANTHER" id="PTHR11808">
    <property type="entry name" value="TRANS-SULFURATION ENZYME FAMILY MEMBER"/>
    <property type="match status" value="1"/>
</dbReference>
<evidence type="ECO:0000256" key="3">
    <source>
        <dbReference type="RuleBase" id="RU362118"/>
    </source>
</evidence>
<accession>A0A1Q2YDJ3</accession>
<evidence type="ECO:0000313" key="5">
    <source>
        <dbReference type="EMBL" id="GAV27595.1"/>
    </source>
</evidence>
<dbReference type="GO" id="GO:0005737">
    <property type="term" value="C:cytoplasm"/>
    <property type="evidence" value="ECO:0007669"/>
    <property type="project" value="TreeGrafter"/>
</dbReference>
<dbReference type="InterPro" id="IPR000277">
    <property type="entry name" value="Cys/Met-Metab_PyrdxlP-dep_enz"/>
</dbReference>